<evidence type="ECO:0000313" key="2">
    <source>
        <dbReference type="Proteomes" id="UP000592780"/>
    </source>
</evidence>
<keyword evidence="2" id="KW-1185">Reference proteome</keyword>
<accession>A0A7W8Q3F1</accession>
<protein>
    <submittedName>
        <fullName evidence="1">Uncharacterized protein</fullName>
    </submittedName>
</protein>
<gene>
    <name evidence="1" type="ORF">HDG40_000682</name>
</gene>
<dbReference type="Proteomes" id="UP000592780">
    <property type="component" value="Unassembled WGS sequence"/>
</dbReference>
<evidence type="ECO:0000313" key="1">
    <source>
        <dbReference type="EMBL" id="MBB5422541.1"/>
    </source>
</evidence>
<reference evidence="1 2" key="1">
    <citation type="submission" date="2020-08" db="EMBL/GenBank/DDBJ databases">
        <title>Genomic Encyclopedia of Type Strains, Phase IV (KMG-V): Genome sequencing to study the core and pangenomes of soil and plant-associated prokaryotes.</title>
        <authorList>
            <person name="Whitman W."/>
        </authorList>
    </citation>
    <scope>NUCLEOTIDE SEQUENCE [LARGE SCALE GENOMIC DNA]</scope>
    <source>
        <strain evidence="1 2">JPY158</strain>
    </source>
</reference>
<dbReference type="EMBL" id="JACHDD010000001">
    <property type="protein sequence ID" value="MBB5422541.1"/>
    <property type="molecule type" value="Genomic_DNA"/>
</dbReference>
<name>A0A7W8Q3F1_PARAM</name>
<dbReference type="RefSeq" id="WP_035490732.1">
    <property type="nucleotide sequence ID" value="NZ_JACHDD010000001.1"/>
</dbReference>
<proteinExistence type="predicted"/>
<dbReference type="AlphaFoldDB" id="A0A7W8Q3F1"/>
<sequence>MIYVHVHHITDRVGAKRKAVSASTQGEVPFTTNDSPINEMWVVVICERIRADNLDLMLCADMGTEPADFILSSPDKLVFVHVKCGGAQHRPESSAGALAEVGGQAIKNLEILTTMRRDLKPGNWSIMSSHWPKPASVPALHERIRLVDGKRFTNVGQAEEVRENKLVDIWNMIADRRASPAVSKEIWMIVGNAFSRNHFETQLRRGRAAASESLQAFQLIDSWQSTAANNDVALKIFVSP</sequence>
<comment type="caution">
    <text evidence="1">The sequence shown here is derived from an EMBL/GenBank/DDBJ whole genome shotgun (WGS) entry which is preliminary data.</text>
</comment>
<organism evidence="1 2">
    <name type="scientific">Paraburkholderia atlantica</name>
    <dbReference type="NCBI Taxonomy" id="2654982"/>
    <lineage>
        <taxon>Bacteria</taxon>
        <taxon>Pseudomonadati</taxon>
        <taxon>Pseudomonadota</taxon>
        <taxon>Betaproteobacteria</taxon>
        <taxon>Burkholderiales</taxon>
        <taxon>Burkholderiaceae</taxon>
        <taxon>Paraburkholderia</taxon>
    </lineage>
</organism>